<dbReference type="Proteomes" id="UP001431131">
    <property type="component" value="Unassembled WGS sequence"/>
</dbReference>
<evidence type="ECO:0000256" key="2">
    <source>
        <dbReference type="ARBA" id="ARBA00022525"/>
    </source>
</evidence>
<dbReference type="Pfam" id="PF07737">
    <property type="entry name" value="ATLF"/>
    <property type="match status" value="1"/>
</dbReference>
<dbReference type="Gene3D" id="3.40.390.10">
    <property type="entry name" value="Collagenase (Catalytic Domain)"/>
    <property type="match status" value="1"/>
</dbReference>
<dbReference type="InterPro" id="IPR024079">
    <property type="entry name" value="MetalloPept_cat_dom_sf"/>
</dbReference>
<dbReference type="SUPFAM" id="SSF55486">
    <property type="entry name" value="Metalloproteases ('zincins'), catalytic domain"/>
    <property type="match status" value="1"/>
</dbReference>
<dbReference type="CDD" id="cd20183">
    <property type="entry name" value="M34_PPEP"/>
    <property type="match status" value="1"/>
</dbReference>
<proteinExistence type="predicted"/>
<keyword evidence="2" id="KW-0964">Secreted</keyword>
<feature type="domain" description="ATLF-like" evidence="4">
    <location>
        <begin position="49"/>
        <end position="236"/>
    </location>
</feature>
<evidence type="ECO:0000256" key="3">
    <source>
        <dbReference type="SAM" id="SignalP"/>
    </source>
</evidence>
<dbReference type="PROSITE" id="PS51995">
    <property type="entry name" value="ATLF"/>
    <property type="match status" value="1"/>
</dbReference>
<dbReference type="GO" id="GO:0008237">
    <property type="term" value="F:metallopeptidase activity"/>
    <property type="evidence" value="ECO:0007669"/>
    <property type="project" value="InterPro"/>
</dbReference>
<reference evidence="5" key="1">
    <citation type="submission" date="2022-02" db="EMBL/GenBank/DDBJ databases">
        <title>Fredinandcohnia quinoae sp. nov. isolated from Chenopodium quinoa seeds.</title>
        <authorList>
            <person name="Saati-Santamaria Z."/>
            <person name="Flores-Felix J.D."/>
            <person name="Igual J.M."/>
            <person name="Velazquez E."/>
            <person name="Garcia-Fraile P."/>
            <person name="Martinez-Molina E."/>
        </authorList>
    </citation>
    <scope>NUCLEOTIDE SEQUENCE</scope>
    <source>
        <strain evidence="5">SECRCQ15</strain>
    </source>
</reference>
<evidence type="ECO:0000256" key="1">
    <source>
        <dbReference type="ARBA" id="ARBA00004613"/>
    </source>
</evidence>
<keyword evidence="6" id="KW-1185">Reference proteome</keyword>
<gene>
    <name evidence="5" type="ORF">MJG50_13660</name>
</gene>
<feature type="signal peptide" evidence="3">
    <location>
        <begin position="1"/>
        <end position="23"/>
    </location>
</feature>
<comment type="caution">
    <text evidence="5">The sequence shown here is derived from an EMBL/GenBank/DDBJ whole genome shotgun (WGS) entry which is preliminary data.</text>
</comment>
<dbReference type="InterPro" id="IPR047568">
    <property type="entry name" value="ATLF-like_dom"/>
</dbReference>
<protein>
    <submittedName>
        <fullName evidence="5">Toxin</fullName>
    </submittedName>
</protein>
<name>A0AAW5E9P1_9BACI</name>
<accession>A0AAW5E9P1</accession>
<dbReference type="InterPro" id="IPR014781">
    <property type="entry name" value="Anthrax_toxin_lethal/edema_N/C"/>
</dbReference>
<dbReference type="GO" id="GO:0005576">
    <property type="term" value="C:extracellular region"/>
    <property type="evidence" value="ECO:0007669"/>
    <property type="project" value="UniProtKB-SubCell"/>
</dbReference>
<comment type="subcellular location">
    <subcellularLocation>
        <location evidence="1">Secreted</location>
    </subcellularLocation>
</comment>
<keyword evidence="3" id="KW-0732">Signal</keyword>
<evidence type="ECO:0000259" key="4">
    <source>
        <dbReference type="PROSITE" id="PS51995"/>
    </source>
</evidence>
<dbReference type="EMBL" id="JAKTTI010000021">
    <property type="protein sequence ID" value="MCH1626380.1"/>
    <property type="molecule type" value="Genomic_DNA"/>
</dbReference>
<dbReference type="AlphaFoldDB" id="A0AAW5E9P1"/>
<dbReference type="RefSeq" id="WP_240256293.1">
    <property type="nucleotide sequence ID" value="NZ_JAKTTI010000021.1"/>
</dbReference>
<sequence length="238" mass="26983">MKNVFVFIVILGLTGLSFNNSGAASTQSIPLKDYQSITFYTETSNLQNYNLLKKIVLLPKGDFNEIEATQMILRINNVDSSILEKLVQQGINIKLFTGKLTDEPSVSHLEGEKPRGYSEKGHTWDEVPGIGGSKLVLAKIGYSEKGKGHGSINLELHELGHSVDNFVYDSIRNDQIFLKIWRKEVTKLFPGETYFLQYPEEYFAETFALYYLSAETRNQLKKSAPLTYSLFQQLILIK</sequence>
<organism evidence="5 6">
    <name type="scientific">Fredinandcohnia quinoae</name>
    <dbReference type="NCBI Taxonomy" id="2918902"/>
    <lineage>
        <taxon>Bacteria</taxon>
        <taxon>Bacillati</taxon>
        <taxon>Bacillota</taxon>
        <taxon>Bacilli</taxon>
        <taxon>Bacillales</taxon>
        <taxon>Bacillaceae</taxon>
        <taxon>Fredinandcohnia</taxon>
    </lineage>
</organism>
<evidence type="ECO:0000313" key="5">
    <source>
        <dbReference type="EMBL" id="MCH1626380.1"/>
    </source>
</evidence>
<evidence type="ECO:0000313" key="6">
    <source>
        <dbReference type="Proteomes" id="UP001431131"/>
    </source>
</evidence>
<feature type="chain" id="PRO_5043755998" evidence="3">
    <location>
        <begin position="24"/>
        <end position="238"/>
    </location>
</feature>